<comment type="subcellular location">
    <subcellularLocation>
        <location evidence="1">Nucleus</location>
    </subcellularLocation>
</comment>
<feature type="region of interest" description="Disordered" evidence="5">
    <location>
        <begin position="630"/>
        <end position="652"/>
    </location>
</feature>
<keyword evidence="3" id="KW-0238">DNA-binding</keyword>
<dbReference type="AlphaFoldDB" id="A0A163A1R6"/>
<keyword evidence="4" id="KW-0539">Nucleus</keyword>
<proteinExistence type="predicted"/>
<dbReference type="SUPFAM" id="SSF57701">
    <property type="entry name" value="Zn2/Cys6 DNA-binding domain"/>
    <property type="match status" value="1"/>
</dbReference>
<feature type="compositionally biased region" description="Polar residues" evidence="5">
    <location>
        <begin position="632"/>
        <end position="641"/>
    </location>
</feature>
<evidence type="ECO:0000256" key="2">
    <source>
        <dbReference type="ARBA" id="ARBA00022723"/>
    </source>
</evidence>
<dbReference type="STRING" id="747725.A0A163A1R6"/>
<organism evidence="7 8">
    <name type="scientific">Mucor lusitanicus CBS 277.49</name>
    <dbReference type="NCBI Taxonomy" id="747725"/>
    <lineage>
        <taxon>Eukaryota</taxon>
        <taxon>Fungi</taxon>
        <taxon>Fungi incertae sedis</taxon>
        <taxon>Mucoromycota</taxon>
        <taxon>Mucoromycotina</taxon>
        <taxon>Mucoromycetes</taxon>
        <taxon>Mucorales</taxon>
        <taxon>Mucorineae</taxon>
        <taxon>Mucoraceae</taxon>
        <taxon>Mucor</taxon>
    </lineage>
</organism>
<dbReference type="GO" id="GO:0008270">
    <property type="term" value="F:zinc ion binding"/>
    <property type="evidence" value="ECO:0007669"/>
    <property type="project" value="InterPro"/>
</dbReference>
<dbReference type="CDD" id="cd12148">
    <property type="entry name" value="fungal_TF_MHR"/>
    <property type="match status" value="1"/>
</dbReference>
<evidence type="ECO:0000256" key="1">
    <source>
        <dbReference type="ARBA" id="ARBA00004123"/>
    </source>
</evidence>
<dbReference type="EMBL" id="AMYB01000001">
    <property type="protein sequence ID" value="OAD09137.1"/>
    <property type="molecule type" value="Genomic_DNA"/>
</dbReference>
<dbReference type="PROSITE" id="PS50048">
    <property type="entry name" value="ZN2_CY6_FUNGAL_2"/>
    <property type="match status" value="1"/>
</dbReference>
<dbReference type="GO" id="GO:0000981">
    <property type="term" value="F:DNA-binding transcription factor activity, RNA polymerase II-specific"/>
    <property type="evidence" value="ECO:0007669"/>
    <property type="project" value="InterPro"/>
</dbReference>
<evidence type="ECO:0000256" key="4">
    <source>
        <dbReference type="ARBA" id="ARBA00023242"/>
    </source>
</evidence>
<dbReference type="OrthoDB" id="39175at2759"/>
<gene>
    <name evidence="7" type="ORF">MUCCIDRAFT_182712</name>
</gene>
<evidence type="ECO:0000313" key="7">
    <source>
        <dbReference type="EMBL" id="OAD09137.1"/>
    </source>
</evidence>
<dbReference type="PROSITE" id="PS00463">
    <property type="entry name" value="ZN2_CY6_FUNGAL_1"/>
    <property type="match status" value="1"/>
</dbReference>
<evidence type="ECO:0000256" key="3">
    <source>
        <dbReference type="ARBA" id="ARBA00023125"/>
    </source>
</evidence>
<dbReference type="SMART" id="SM00066">
    <property type="entry name" value="GAL4"/>
    <property type="match status" value="1"/>
</dbReference>
<dbReference type="InterPro" id="IPR036864">
    <property type="entry name" value="Zn2-C6_fun-type_DNA-bd_sf"/>
</dbReference>
<dbReference type="Pfam" id="PF00172">
    <property type="entry name" value="Zn_clus"/>
    <property type="match status" value="1"/>
</dbReference>
<dbReference type="GO" id="GO:0003677">
    <property type="term" value="F:DNA binding"/>
    <property type="evidence" value="ECO:0007669"/>
    <property type="project" value="UniProtKB-KW"/>
</dbReference>
<evidence type="ECO:0000259" key="6">
    <source>
        <dbReference type="PROSITE" id="PS50048"/>
    </source>
</evidence>
<feature type="compositionally biased region" description="Low complexity" evidence="5">
    <location>
        <begin position="642"/>
        <end position="652"/>
    </location>
</feature>
<accession>A0A163A1R6</accession>
<reference evidence="7 8" key="1">
    <citation type="submission" date="2015-06" db="EMBL/GenBank/DDBJ databases">
        <title>Expansion of signal transduction pathways in fungi by whole-genome duplication.</title>
        <authorList>
            <consortium name="DOE Joint Genome Institute"/>
            <person name="Corrochano L.M."/>
            <person name="Kuo A."/>
            <person name="Marcet-Houben M."/>
            <person name="Polaino S."/>
            <person name="Salamov A."/>
            <person name="Villalobos J.M."/>
            <person name="Alvarez M.I."/>
            <person name="Avalos J."/>
            <person name="Benito E.P."/>
            <person name="Benoit I."/>
            <person name="Burger G."/>
            <person name="Camino L.P."/>
            <person name="Canovas D."/>
            <person name="Cerda-Olmedo E."/>
            <person name="Cheng J.-F."/>
            <person name="Dominguez A."/>
            <person name="Elias M."/>
            <person name="Eslava A.P."/>
            <person name="Glaser F."/>
            <person name="Grimwood J."/>
            <person name="Gutierrez G."/>
            <person name="Heitman J."/>
            <person name="Henrissat B."/>
            <person name="Iturriaga E.A."/>
            <person name="Lang B.F."/>
            <person name="Lavin J.L."/>
            <person name="Lee S."/>
            <person name="Li W."/>
            <person name="Lindquist E."/>
            <person name="Lopez-Garcia S."/>
            <person name="Luque E.M."/>
            <person name="Marcos A.T."/>
            <person name="Martin J."/>
            <person name="Mccluskey K."/>
            <person name="Medina H.R."/>
            <person name="Miralles-Duran A."/>
            <person name="Miyazaki A."/>
            <person name="Munoz-Torres E."/>
            <person name="Oguiza J.A."/>
            <person name="Ohm R."/>
            <person name="Olmedo M."/>
            <person name="Orejas M."/>
            <person name="Ortiz-Castellanos L."/>
            <person name="Pisabarro A.G."/>
            <person name="Rodriguez-Romero J."/>
            <person name="Ruiz-Herrera J."/>
            <person name="Ruiz-Vazquez R."/>
            <person name="Sanz C."/>
            <person name="Schackwitz W."/>
            <person name="Schmutz J."/>
            <person name="Shahriari M."/>
            <person name="Shelest E."/>
            <person name="Silva-Franco F."/>
            <person name="Soanes D."/>
            <person name="Syed K."/>
            <person name="Tagua V.G."/>
            <person name="Talbot N.J."/>
            <person name="Thon M."/>
            <person name="De Vries R.P."/>
            <person name="Wiebenga A."/>
            <person name="Yadav J.S."/>
            <person name="Braun E.L."/>
            <person name="Baker S."/>
            <person name="Garre V."/>
            <person name="Horwitz B."/>
            <person name="Torres-Martinez S."/>
            <person name="Idnurm A."/>
            <person name="Herrera-Estrella A."/>
            <person name="Gabaldon T."/>
            <person name="Grigoriev I.V."/>
        </authorList>
    </citation>
    <scope>NUCLEOTIDE SEQUENCE [LARGE SCALE GENOMIC DNA]</scope>
    <source>
        <strain evidence="7 8">CBS 277.49</strain>
    </source>
</reference>
<evidence type="ECO:0000313" key="8">
    <source>
        <dbReference type="Proteomes" id="UP000077051"/>
    </source>
</evidence>
<dbReference type="Proteomes" id="UP000077051">
    <property type="component" value="Unassembled WGS sequence"/>
</dbReference>
<comment type="caution">
    <text evidence="7">The sequence shown here is derived from an EMBL/GenBank/DDBJ whole genome shotgun (WGS) entry which is preliminary data.</text>
</comment>
<protein>
    <submittedName>
        <fullName evidence="7">Zn(2)-C6 fungal-specific transcription factor</fullName>
    </submittedName>
</protein>
<sequence length="681" mass="78003">MSLQRKKKPVEFHFVDMNDPDRYKKLKVARACDFCRRRKSKCDIGVPGSGTCSNCHKHQMVCIFSPVTSRGSDASSTRPEDALLTPQYQSQPPQYHHQQQQQQQQQYLQQPNALEQYASKCPLLCIKDGQVGYEVDQLITFADEHAVDQPITSLDMSNFQEPSLQLESKLFSIYFQQVHPAFPVLLKQSVINIHSQDRLLLSKTLRYAIMTIACHFYPKTASTPYDYPHNQDVSSNNTAAADYFYNIARKELGTAPFVKKLDVVQSLLLLYKHNEIMYKDGTRYLEQAQDLVSQISSVVPQQQEMINRTRWVLFGIIGLSNLSDARYSAMYKRIDLPVELPQALQQEIKDDNSAQQHVNRFAQIANLSVLYSHTVQSLITCSTAHLICLTQFKEIRQHWHDSLHPVTQSRLLTNQDQEQDIDIMILYSAILYDMLYLLLVLHYRLIEHEWESIETAYRLQRMVHNLVTRASFLATVQCRRMASFALMLSLQLQVSRDKIDVDFIHQVRQTLQCIKIDARIDNALQELIVNVQVSTPAPAPQPQPPMDYFSLIPQPIMHSTTSSPLDFPSSSTPGLWDILSTTTNGGLSTPIREEDNNQTSDWILDQQRQQQQQLQMYQLQQQMSYFTPILPGTNSSGSSNEATTTTTTTTTTTATTDTDYSYLIPDIWSPTTIENLNQMKI</sequence>
<evidence type="ECO:0000256" key="5">
    <source>
        <dbReference type="SAM" id="MobiDB-lite"/>
    </source>
</evidence>
<dbReference type="InterPro" id="IPR050987">
    <property type="entry name" value="AtrR-like"/>
</dbReference>
<dbReference type="InterPro" id="IPR001138">
    <property type="entry name" value="Zn2Cys6_DnaBD"/>
</dbReference>
<feature type="region of interest" description="Disordered" evidence="5">
    <location>
        <begin position="87"/>
        <end position="106"/>
    </location>
</feature>
<name>A0A163A1R6_MUCCL</name>
<keyword evidence="8" id="KW-1185">Reference proteome</keyword>
<feature type="domain" description="Zn(2)-C6 fungal-type" evidence="6">
    <location>
        <begin position="31"/>
        <end position="64"/>
    </location>
</feature>
<dbReference type="VEuPathDB" id="FungiDB:MUCCIDRAFT_182712"/>
<dbReference type="PANTHER" id="PTHR46910">
    <property type="entry name" value="TRANSCRIPTION FACTOR PDR1"/>
    <property type="match status" value="1"/>
</dbReference>
<keyword evidence="2" id="KW-0479">Metal-binding</keyword>
<dbReference type="PANTHER" id="PTHR46910:SF3">
    <property type="entry name" value="HALOTOLERANCE PROTEIN 9-RELATED"/>
    <property type="match status" value="1"/>
</dbReference>
<dbReference type="CDD" id="cd00067">
    <property type="entry name" value="GAL4"/>
    <property type="match status" value="1"/>
</dbReference>
<dbReference type="Gene3D" id="4.10.240.10">
    <property type="entry name" value="Zn(2)-C6 fungal-type DNA-binding domain"/>
    <property type="match status" value="1"/>
</dbReference>
<dbReference type="GO" id="GO:0005634">
    <property type="term" value="C:nucleus"/>
    <property type="evidence" value="ECO:0007669"/>
    <property type="project" value="UniProtKB-SubCell"/>
</dbReference>